<sequence length="202" mass="21259">MDLAAAFAELREGMRAYVRRRGAEPALADDLVQDVFLKASVALRGAHAPRHLPAWLYAALRSALADHYRAARPQPLALDEVEAELGAGLSAAALQEQPALAHQQLAQCLRPLLGQLPAIYGAALIATDLEGLRLAEAAARQGLSLAAMKSRVSRARALLRARLLACCEPQFSQGLVDDYRRKQAKAAGCAGAGCASGGKTGA</sequence>
<keyword evidence="3" id="KW-0731">Sigma factor</keyword>
<dbReference type="InterPro" id="IPR013249">
    <property type="entry name" value="RNA_pol_sigma70_r4_t2"/>
</dbReference>
<gene>
    <name evidence="7" type="ORF">HNP55_003384</name>
</gene>
<dbReference type="GO" id="GO:0003677">
    <property type="term" value="F:DNA binding"/>
    <property type="evidence" value="ECO:0007669"/>
    <property type="project" value="InterPro"/>
</dbReference>
<protein>
    <submittedName>
        <fullName evidence="7">RNA polymerase sigma-70 factor (ECF subfamily)</fullName>
    </submittedName>
</protein>
<evidence type="ECO:0000313" key="8">
    <source>
        <dbReference type="Proteomes" id="UP000562027"/>
    </source>
</evidence>
<dbReference type="InterPro" id="IPR013325">
    <property type="entry name" value="RNA_pol_sigma_r2"/>
</dbReference>
<name>A0A840L9J2_9BURK</name>
<proteinExistence type="inferred from homology"/>
<comment type="similarity">
    <text evidence="1">Belongs to the sigma-70 factor family. ECF subfamily.</text>
</comment>
<evidence type="ECO:0000313" key="7">
    <source>
        <dbReference type="EMBL" id="MBB4844840.1"/>
    </source>
</evidence>
<dbReference type="SUPFAM" id="SSF88659">
    <property type="entry name" value="Sigma3 and sigma4 domains of RNA polymerase sigma factors"/>
    <property type="match status" value="1"/>
</dbReference>
<keyword evidence="2" id="KW-0805">Transcription regulation</keyword>
<dbReference type="PANTHER" id="PTHR43133">
    <property type="entry name" value="RNA POLYMERASE ECF-TYPE SIGMA FACTO"/>
    <property type="match status" value="1"/>
</dbReference>
<evidence type="ECO:0000256" key="1">
    <source>
        <dbReference type="ARBA" id="ARBA00010641"/>
    </source>
</evidence>
<dbReference type="GO" id="GO:0006352">
    <property type="term" value="P:DNA-templated transcription initiation"/>
    <property type="evidence" value="ECO:0007669"/>
    <property type="project" value="InterPro"/>
</dbReference>
<dbReference type="Gene3D" id="1.10.1740.10">
    <property type="match status" value="1"/>
</dbReference>
<feature type="domain" description="RNA polymerase sigma factor 70 region 4 type 2" evidence="6">
    <location>
        <begin position="107"/>
        <end position="159"/>
    </location>
</feature>
<dbReference type="NCBIfam" id="TIGR02937">
    <property type="entry name" value="sigma70-ECF"/>
    <property type="match status" value="1"/>
</dbReference>
<dbReference type="SUPFAM" id="SSF88946">
    <property type="entry name" value="Sigma2 domain of RNA polymerase sigma factors"/>
    <property type="match status" value="1"/>
</dbReference>
<dbReference type="RefSeq" id="WP_184301810.1">
    <property type="nucleotide sequence ID" value="NZ_JACHLP010000006.1"/>
</dbReference>
<dbReference type="AlphaFoldDB" id="A0A840L9J2"/>
<dbReference type="Proteomes" id="UP000562027">
    <property type="component" value="Unassembled WGS sequence"/>
</dbReference>
<dbReference type="GO" id="GO:0016987">
    <property type="term" value="F:sigma factor activity"/>
    <property type="evidence" value="ECO:0007669"/>
    <property type="project" value="UniProtKB-KW"/>
</dbReference>
<dbReference type="InterPro" id="IPR036388">
    <property type="entry name" value="WH-like_DNA-bd_sf"/>
</dbReference>
<dbReference type="InterPro" id="IPR007627">
    <property type="entry name" value="RNA_pol_sigma70_r2"/>
</dbReference>
<evidence type="ECO:0000256" key="2">
    <source>
        <dbReference type="ARBA" id="ARBA00023015"/>
    </source>
</evidence>
<evidence type="ECO:0000259" key="6">
    <source>
        <dbReference type="Pfam" id="PF08281"/>
    </source>
</evidence>
<dbReference type="Pfam" id="PF08281">
    <property type="entry name" value="Sigma70_r4_2"/>
    <property type="match status" value="1"/>
</dbReference>
<dbReference type="InterPro" id="IPR014284">
    <property type="entry name" value="RNA_pol_sigma-70_dom"/>
</dbReference>
<comment type="caution">
    <text evidence="7">The sequence shown here is derived from an EMBL/GenBank/DDBJ whole genome shotgun (WGS) entry which is preliminary data.</text>
</comment>
<keyword evidence="4" id="KW-0804">Transcription</keyword>
<dbReference type="Pfam" id="PF04542">
    <property type="entry name" value="Sigma70_r2"/>
    <property type="match status" value="1"/>
</dbReference>
<keyword evidence="8" id="KW-1185">Reference proteome</keyword>
<evidence type="ECO:0000256" key="4">
    <source>
        <dbReference type="ARBA" id="ARBA00023163"/>
    </source>
</evidence>
<dbReference type="Gene3D" id="1.10.10.10">
    <property type="entry name" value="Winged helix-like DNA-binding domain superfamily/Winged helix DNA-binding domain"/>
    <property type="match status" value="1"/>
</dbReference>
<dbReference type="PANTHER" id="PTHR43133:SF25">
    <property type="entry name" value="RNA POLYMERASE SIGMA FACTOR RFAY-RELATED"/>
    <property type="match status" value="1"/>
</dbReference>
<feature type="domain" description="RNA polymerase sigma-70 region 2" evidence="5">
    <location>
        <begin position="11"/>
        <end position="72"/>
    </location>
</feature>
<dbReference type="InterPro" id="IPR013324">
    <property type="entry name" value="RNA_pol_sigma_r3/r4-like"/>
</dbReference>
<organism evidence="7 8">
    <name type="scientific">Roseateles oligotrophus</name>
    <dbReference type="NCBI Taxonomy" id="1769250"/>
    <lineage>
        <taxon>Bacteria</taxon>
        <taxon>Pseudomonadati</taxon>
        <taxon>Pseudomonadota</taxon>
        <taxon>Betaproteobacteria</taxon>
        <taxon>Burkholderiales</taxon>
        <taxon>Sphaerotilaceae</taxon>
        <taxon>Roseateles</taxon>
    </lineage>
</organism>
<reference evidence="7 8" key="1">
    <citation type="submission" date="2020-08" db="EMBL/GenBank/DDBJ databases">
        <title>Functional genomics of gut bacteria from endangered species of beetles.</title>
        <authorList>
            <person name="Carlos-Shanley C."/>
        </authorList>
    </citation>
    <scope>NUCLEOTIDE SEQUENCE [LARGE SCALE GENOMIC DNA]</scope>
    <source>
        <strain evidence="7 8">S00239</strain>
    </source>
</reference>
<evidence type="ECO:0000259" key="5">
    <source>
        <dbReference type="Pfam" id="PF04542"/>
    </source>
</evidence>
<accession>A0A840L9J2</accession>
<dbReference type="InterPro" id="IPR039425">
    <property type="entry name" value="RNA_pol_sigma-70-like"/>
</dbReference>
<dbReference type="EMBL" id="JACHLP010000006">
    <property type="protein sequence ID" value="MBB4844840.1"/>
    <property type="molecule type" value="Genomic_DNA"/>
</dbReference>
<evidence type="ECO:0000256" key="3">
    <source>
        <dbReference type="ARBA" id="ARBA00023082"/>
    </source>
</evidence>